<reference evidence="3 4" key="1">
    <citation type="submission" date="2025-05" db="UniProtKB">
        <authorList>
            <consortium name="RefSeq"/>
        </authorList>
    </citation>
    <scope>IDENTIFICATION</scope>
    <source>
        <tissue evidence="3 4">Muscle</tissue>
    </source>
</reference>
<feature type="domain" description="IRF tryptophan pentad repeat" evidence="1">
    <location>
        <begin position="1"/>
        <end position="81"/>
    </location>
</feature>
<evidence type="ECO:0000259" key="1">
    <source>
        <dbReference type="PROSITE" id="PS51507"/>
    </source>
</evidence>
<accession>A0ABM1S065</accession>
<dbReference type="RefSeq" id="XP_022237018.1">
    <property type="nucleotide sequence ID" value="XM_022381310.1"/>
</dbReference>
<evidence type="ECO:0000313" key="2">
    <source>
        <dbReference type="Proteomes" id="UP000694941"/>
    </source>
</evidence>
<name>A0ABM1S065_LIMPO</name>
<dbReference type="GeneID" id="111084704"/>
<dbReference type="PROSITE" id="PS51507">
    <property type="entry name" value="IRF_2"/>
    <property type="match status" value="1"/>
</dbReference>
<organism evidence="2 5">
    <name type="scientific">Limulus polyphemus</name>
    <name type="common">Atlantic horseshoe crab</name>
    <dbReference type="NCBI Taxonomy" id="6850"/>
    <lineage>
        <taxon>Eukaryota</taxon>
        <taxon>Metazoa</taxon>
        <taxon>Ecdysozoa</taxon>
        <taxon>Arthropoda</taxon>
        <taxon>Chelicerata</taxon>
        <taxon>Merostomata</taxon>
        <taxon>Xiphosura</taxon>
        <taxon>Limulidae</taxon>
        <taxon>Limulus</taxon>
    </lineage>
</organism>
<gene>
    <name evidence="3 4 5" type="primary">LOC111084704</name>
</gene>
<dbReference type="Pfam" id="PF00605">
    <property type="entry name" value="IRF"/>
    <property type="match status" value="1"/>
</dbReference>
<keyword evidence="2" id="KW-1185">Reference proteome</keyword>
<evidence type="ECO:0000313" key="4">
    <source>
        <dbReference type="RefSeq" id="XP_022237018.1"/>
    </source>
</evidence>
<dbReference type="RefSeq" id="XP_022237017.1">
    <property type="nucleotide sequence ID" value="XM_022381309.1"/>
</dbReference>
<proteinExistence type="predicted"/>
<evidence type="ECO:0000313" key="3">
    <source>
        <dbReference type="RefSeq" id="XP_022237017.1"/>
    </source>
</evidence>
<sequence>MRNFIRSCGPTKDHTPGEKNDFHIFSEWDKLKGNYHPEIPEYWTLAKQRFRNAHSKLEKMGRVKREKIKESKGFRVYRIMGSINHYHNKLTVIHLIYSLNEKMMLYLLIHYPSSSP</sequence>
<protein>
    <submittedName>
        <fullName evidence="3 4">Uncharacterized protein LOC111084704</fullName>
    </submittedName>
</protein>
<dbReference type="SUPFAM" id="SSF46785">
    <property type="entry name" value="Winged helix' DNA-binding domain"/>
    <property type="match status" value="1"/>
</dbReference>
<dbReference type="Gene3D" id="1.10.10.10">
    <property type="entry name" value="Winged helix-like DNA-binding domain superfamily/Winged helix DNA-binding domain"/>
    <property type="match status" value="1"/>
</dbReference>
<dbReference type="InterPro" id="IPR036388">
    <property type="entry name" value="WH-like_DNA-bd_sf"/>
</dbReference>
<dbReference type="InterPro" id="IPR036390">
    <property type="entry name" value="WH_DNA-bd_sf"/>
</dbReference>
<dbReference type="RefSeq" id="XP_022237020.1">
    <property type="nucleotide sequence ID" value="XM_022381312.1"/>
</dbReference>
<evidence type="ECO:0000313" key="5">
    <source>
        <dbReference type="RefSeq" id="XP_022237020.1"/>
    </source>
</evidence>
<dbReference type="Proteomes" id="UP000694941">
    <property type="component" value="Unplaced"/>
</dbReference>
<dbReference type="InterPro" id="IPR001346">
    <property type="entry name" value="Interferon_reg_fact_DNA-bd_dom"/>
</dbReference>